<protein>
    <recommendedName>
        <fullName evidence="3">HTH iclR-type domain-containing protein</fullName>
    </recommendedName>
</protein>
<accession>A0A316TY29</accession>
<dbReference type="SUPFAM" id="SSF53067">
    <property type="entry name" value="Actin-like ATPase domain"/>
    <property type="match status" value="1"/>
</dbReference>
<feature type="region of interest" description="Disordered" evidence="2">
    <location>
        <begin position="1"/>
        <end position="164"/>
    </location>
</feature>
<feature type="compositionally biased region" description="Basic residues" evidence="2">
    <location>
        <begin position="24"/>
        <end position="49"/>
    </location>
</feature>
<comment type="similarity">
    <text evidence="1">Belongs to the ROK (NagC/XylR) family.</text>
</comment>
<dbReference type="GO" id="GO:0003677">
    <property type="term" value="F:DNA binding"/>
    <property type="evidence" value="ECO:0007669"/>
    <property type="project" value="InterPro"/>
</dbReference>
<proteinExistence type="inferred from homology"/>
<feature type="compositionally biased region" description="Basic residues" evidence="2">
    <location>
        <begin position="120"/>
        <end position="131"/>
    </location>
</feature>
<dbReference type="Pfam" id="PF00480">
    <property type="entry name" value="ROK"/>
    <property type="match status" value="1"/>
</dbReference>
<dbReference type="EMBL" id="QGDD01000001">
    <property type="protein sequence ID" value="PWN04666.1"/>
    <property type="molecule type" value="Genomic_DNA"/>
</dbReference>
<dbReference type="Proteomes" id="UP000245507">
    <property type="component" value="Unassembled WGS sequence"/>
</dbReference>
<feature type="domain" description="HTH iclR-type" evidence="3">
    <location>
        <begin position="169"/>
        <end position="213"/>
    </location>
</feature>
<dbReference type="Gene3D" id="3.30.420.40">
    <property type="match status" value="2"/>
</dbReference>
<dbReference type="PANTHER" id="PTHR18964">
    <property type="entry name" value="ROK (REPRESSOR, ORF, KINASE) FAMILY"/>
    <property type="match status" value="1"/>
</dbReference>
<dbReference type="InterPro" id="IPR036390">
    <property type="entry name" value="WH_DNA-bd_sf"/>
</dbReference>
<evidence type="ECO:0000256" key="1">
    <source>
        <dbReference type="ARBA" id="ARBA00006479"/>
    </source>
</evidence>
<dbReference type="Gene3D" id="1.10.10.10">
    <property type="entry name" value="Winged helix-like DNA-binding domain superfamily/Winged helix DNA-binding domain"/>
    <property type="match status" value="1"/>
</dbReference>
<dbReference type="InterPro" id="IPR005471">
    <property type="entry name" value="Tscrpt_reg_IclR_N"/>
</dbReference>
<organism evidence="4 5">
    <name type="scientific">Nocardioides silvaticus</name>
    <dbReference type="NCBI Taxonomy" id="2201891"/>
    <lineage>
        <taxon>Bacteria</taxon>
        <taxon>Bacillati</taxon>
        <taxon>Actinomycetota</taxon>
        <taxon>Actinomycetes</taxon>
        <taxon>Propionibacteriales</taxon>
        <taxon>Nocardioidaceae</taxon>
        <taxon>Nocardioides</taxon>
    </lineage>
</organism>
<dbReference type="SUPFAM" id="SSF46785">
    <property type="entry name" value="Winged helix' DNA-binding domain"/>
    <property type="match status" value="1"/>
</dbReference>
<dbReference type="Pfam" id="PF09339">
    <property type="entry name" value="HTH_IclR"/>
    <property type="match status" value="1"/>
</dbReference>
<feature type="compositionally biased region" description="Basic residues" evidence="2">
    <location>
        <begin position="90"/>
        <end position="102"/>
    </location>
</feature>
<dbReference type="GO" id="GO:0006355">
    <property type="term" value="P:regulation of DNA-templated transcription"/>
    <property type="evidence" value="ECO:0007669"/>
    <property type="project" value="InterPro"/>
</dbReference>
<reference evidence="4 5" key="1">
    <citation type="submission" date="2018-05" db="EMBL/GenBank/DDBJ databases">
        <title>Nocardioides silvaticus genome.</title>
        <authorList>
            <person name="Li C."/>
            <person name="Wang G."/>
        </authorList>
    </citation>
    <scope>NUCLEOTIDE SEQUENCE [LARGE SCALE GENOMIC DNA]</scope>
    <source>
        <strain evidence="4 5">CCTCC AB 2018079</strain>
    </source>
</reference>
<evidence type="ECO:0000259" key="3">
    <source>
        <dbReference type="Pfam" id="PF09339"/>
    </source>
</evidence>
<evidence type="ECO:0000313" key="5">
    <source>
        <dbReference type="Proteomes" id="UP000245507"/>
    </source>
</evidence>
<sequence length="547" mass="56155">MAGQALPHRPQRPERAAVRPGPAVRRRQRARRVLGRRHPAGRRVRRARALRLQAGAAGDRGRGLGIGQGLHGQLPDPPRQGARLPGRPRGAGRARGGRAPRARHADVGGGGGLAGDPRRPAARRRRARRARGRDGEARPARARAPVRRPRLTVSRPVEPGGAESLRRRNAAAVVRALREGGPGSRADLAARTGLAKATVGTIVGGLEERGVVRDLEQVRSGERGRPGQLVTLEDGRPVGVGFEVNVAYVAAVVLDLGGVVRREVTRPVANDGDVLTALAATATELAADLDASGLRPLGATVALPGLVGGDDRTAVWVPNLDLAGRGLVDAVDAAFGWTGRARASNDADCSALAELHLGAGRGADHLLYLTGTVGIGAGMIESRRLLRGARGFAGEVGHLPIGEAGAACGCGRTGCWEASVGLHALLAAVGLPEAGTPHETAAEVARAAESSAEVRDGIASVGRWLGRGLAVVTGILDPGAVVLGGYFVPLGDLILEPAADELVRTLASGELGPPDLRLGRLGTASAACGAAERALEETFAGAVDLLA</sequence>
<name>A0A316TY29_9ACTN</name>
<evidence type="ECO:0000313" key="4">
    <source>
        <dbReference type="EMBL" id="PWN04666.1"/>
    </source>
</evidence>
<dbReference type="PANTHER" id="PTHR18964:SF149">
    <property type="entry name" value="BIFUNCTIONAL UDP-N-ACETYLGLUCOSAMINE 2-EPIMERASE_N-ACETYLMANNOSAMINE KINASE"/>
    <property type="match status" value="1"/>
</dbReference>
<dbReference type="InterPro" id="IPR043129">
    <property type="entry name" value="ATPase_NBD"/>
</dbReference>
<gene>
    <name evidence="4" type="ORF">DJ010_03330</name>
</gene>
<dbReference type="InterPro" id="IPR036388">
    <property type="entry name" value="WH-like_DNA-bd_sf"/>
</dbReference>
<dbReference type="AlphaFoldDB" id="A0A316TY29"/>
<keyword evidence="5" id="KW-1185">Reference proteome</keyword>
<comment type="caution">
    <text evidence="4">The sequence shown here is derived from an EMBL/GenBank/DDBJ whole genome shotgun (WGS) entry which is preliminary data.</text>
</comment>
<evidence type="ECO:0000256" key="2">
    <source>
        <dbReference type="SAM" id="MobiDB-lite"/>
    </source>
</evidence>
<dbReference type="InterPro" id="IPR000600">
    <property type="entry name" value="ROK"/>
</dbReference>
<feature type="compositionally biased region" description="Basic residues" evidence="2">
    <location>
        <begin position="140"/>
        <end position="150"/>
    </location>
</feature>
<feature type="compositionally biased region" description="Low complexity" evidence="2">
    <location>
        <begin position="71"/>
        <end position="88"/>
    </location>
</feature>